<dbReference type="PANTHER" id="PTHR32071">
    <property type="entry name" value="TRANSCRIPTIONAL REGULATORY PROTEIN"/>
    <property type="match status" value="1"/>
</dbReference>
<keyword evidence="2" id="KW-0067">ATP-binding</keyword>
<dbReference type="InterPro" id="IPR025944">
    <property type="entry name" value="Sigma_54_int_dom_CS"/>
</dbReference>
<dbReference type="PROSITE" id="PS00676">
    <property type="entry name" value="SIGMA54_INTERACT_2"/>
    <property type="match status" value="1"/>
</dbReference>
<keyword evidence="3" id="KW-0805">Transcription regulation</keyword>
<evidence type="ECO:0000313" key="8">
    <source>
        <dbReference type="Proteomes" id="UP001466331"/>
    </source>
</evidence>
<dbReference type="Gene3D" id="1.10.8.60">
    <property type="match status" value="1"/>
</dbReference>
<sequence>MIKIVLVTKKEDLAYYLKNCLEENYSFFIAKDIEALKETSQENNPDIIFFHVENETEKDQLLTLLSNQETTQVAVISPITDSSFIVFCMENGAIDFINNPETDRIKETIKKALKKKLYNTKIIANSLTEKIIGTSDAITRLKEYLPMLAQVTETVLISGESGTGKELVARTIHKISPRKEFPFVAVNCGALPASIIESEMFGTEAGAYTDAKNRPGFFEQANGGTLFLDEIGELPLDLQVKFLRVLEEKQISRLGGHRVIPIDIRIICATNKNLKEEVKNRNFREDLYYRINILKVDLPPLRNRKEDIVLLTLFFLKEMEKEYGKIEINEKAIERLNAHDWPGNIRELKNIVSRAVIDSKMKGRKIILPDSIIFD</sequence>
<evidence type="ECO:0000313" key="7">
    <source>
        <dbReference type="EMBL" id="MEM5947240.1"/>
    </source>
</evidence>
<dbReference type="PANTHER" id="PTHR32071:SF57">
    <property type="entry name" value="C4-DICARBOXYLATE TRANSPORT TRANSCRIPTIONAL REGULATORY PROTEIN DCTD"/>
    <property type="match status" value="1"/>
</dbReference>
<keyword evidence="5" id="KW-0804">Transcription</keyword>
<dbReference type="SMART" id="SM00382">
    <property type="entry name" value="AAA"/>
    <property type="match status" value="1"/>
</dbReference>
<accession>A0ABU9U997</accession>
<dbReference type="InterPro" id="IPR025943">
    <property type="entry name" value="Sigma_54_int_dom_ATP-bd_2"/>
</dbReference>
<proteinExistence type="predicted"/>
<name>A0ABU9U997_9SPIR</name>
<dbReference type="Pfam" id="PF00158">
    <property type="entry name" value="Sigma54_activat"/>
    <property type="match status" value="1"/>
</dbReference>
<evidence type="ECO:0000256" key="3">
    <source>
        <dbReference type="ARBA" id="ARBA00023015"/>
    </source>
</evidence>
<dbReference type="InterPro" id="IPR011006">
    <property type="entry name" value="CheY-like_superfamily"/>
</dbReference>
<dbReference type="SUPFAM" id="SSF52172">
    <property type="entry name" value="CheY-like"/>
    <property type="match status" value="1"/>
</dbReference>
<dbReference type="InterPro" id="IPR002078">
    <property type="entry name" value="Sigma_54_int"/>
</dbReference>
<evidence type="ECO:0000256" key="4">
    <source>
        <dbReference type="ARBA" id="ARBA00023125"/>
    </source>
</evidence>
<organism evidence="7 8">
    <name type="scientific">Rarispira pelagica</name>
    <dbReference type="NCBI Taxonomy" id="3141764"/>
    <lineage>
        <taxon>Bacteria</taxon>
        <taxon>Pseudomonadati</taxon>
        <taxon>Spirochaetota</taxon>
        <taxon>Spirochaetia</taxon>
        <taxon>Winmispirales</taxon>
        <taxon>Winmispiraceae</taxon>
        <taxon>Rarispira</taxon>
    </lineage>
</organism>
<dbReference type="InterPro" id="IPR058031">
    <property type="entry name" value="AAA_lid_NorR"/>
</dbReference>
<dbReference type="Proteomes" id="UP001466331">
    <property type="component" value="Unassembled WGS sequence"/>
</dbReference>
<keyword evidence="4" id="KW-0238">DNA-binding</keyword>
<evidence type="ECO:0000256" key="1">
    <source>
        <dbReference type="ARBA" id="ARBA00022741"/>
    </source>
</evidence>
<dbReference type="PROSITE" id="PS00688">
    <property type="entry name" value="SIGMA54_INTERACT_3"/>
    <property type="match status" value="1"/>
</dbReference>
<dbReference type="Pfam" id="PF25601">
    <property type="entry name" value="AAA_lid_14"/>
    <property type="match status" value="1"/>
</dbReference>
<dbReference type="CDD" id="cd00009">
    <property type="entry name" value="AAA"/>
    <property type="match status" value="1"/>
</dbReference>
<reference evidence="7 8" key="1">
    <citation type="submission" date="2024-03" db="EMBL/GenBank/DDBJ databases">
        <title>Ignisphaera cupida sp. nov., a hyperthermophilic hydrolytic archaeon from a hot spring of Kamchatka, and proposal of Ignisphaeraceae fam. nov.</title>
        <authorList>
            <person name="Podosokorskaya O.A."/>
            <person name="Elcheninov A.G."/>
            <person name="Maltseva A.I."/>
            <person name="Zayulina K.S."/>
            <person name="Novikov A."/>
            <person name="Merkel A.Y."/>
        </authorList>
    </citation>
    <scope>NUCLEOTIDE SEQUENCE [LARGE SCALE GENOMIC DNA]</scope>
    <source>
        <strain evidence="7 8">38H-sp</strain>
    </source>
</reference>
<dbReference type="SUPFAM" id="SSF52540">
    <property type="entry name" value="P-loop containing nucleoside triphosphate hydrolases"/>
    <property type="match status" value="1"/>
</dbReference>
<dbReference type="InterPro" id="IPR003593">
    <property type="entry name" value="AAA+_ATPase"/>
</dbReference>
<dbReference type="PROSITE" id="PS50045">
    <property type="entry name" value="SIGMA54_INTERACT_4"/>
    <property type="match status" value="1"/>
</dbReference>
<feature type="domain" description="Sigma-54 factor interaction" evidence="6">
    <location>
        <begin position="131"/>
        <end position="357"/>
    </location>
</feature>
<dbReference type="InterPro" id="IPR025662">
    <property type="entry name" value="Sigma_54_int_dom_ATP-bd_1"/>
</dbReference>
<dbReference type="InterPro" id="IPR027417">
    <property type="entry name" value="P-loop_NTPase"/>
</dbReference>
<evidence type="ECO:0000259" key="6">
    <source>
        <dbReference type="PROSITE" id="PS50045"/>
    </source>
</evidence>
<dbReference type="PROSITE" id="PS00675">
    <property type="entry name" value="SIGMA54_INTERACT_1"/>
    <property type="match status" value="1"/>
</dbReference>
<comment type="caution">
    <text evidence="7">The sequence shown here is derived from an EMBL/GenBank/DDBJ whole genome shotgun (WGS) entry which is preliminary data.</text>
</comment>
<evidence type="ECO:0000256" key="5">
    <source>
        <dbReference type="ARBA" id="ARBA00023163"/>
    </source>
</evidence>
<keyword evidence="8" id="KW-1185">Reference proteome</keyword>
<dbReference type="EMBL" id="JBCHKQ010000001">
    <property type="protein sequence ID" value="MEM5947240.1"/>
    <property type="molecule type" value="Genomic_DNA"/>
</dbReference>
<gene>
    <name evidence="7" type="ORF">WKV44_01660</name>
</gene>
<keyword evidence="1" id="KW-0547">Nucleotide-binding</keyword>
<evidence type="ECO:0000256" key="2">
    <source>
        <dbReference type="ARBA" id="ARBA00022840"/>
    </source>
</evidence>
<dbReference type="RefSeq" id="WP_420068690.1">
    <property type="nucleotide sequence ID" value="NZ_JBCHKQ010000001.1"/>
</dbReference>
<protein>
    <submittedName>
        <fullName evidence="7">Sigma-54 dependent transcriptional regulator</fullName>
    </submittedName>
</protein>
<dbReference type="Gene3D" id="3.40.50.2300">
    <property type="match status" value="1"/>
</dbReference>
<dbReference type="Gene3D" id="3.40.50.300">
    <property type="entry name" value="P-loop containing nucleotide triphosphate hydrolases"/>
    <property type="match status" value="1"/>
</dbReference>